<reference evidence="9 10" key="1">
    <citation type="journal article" date="2018" name="MBio">
        <title>Comparative Genomics Reveals the Core Gene Toolbox for the Fungus-Insect Symbiosis.</title>
        <authorList>
            <person name="Wang Y."/>
            <person name="Stata M."/>
            <person name="Wang W."/>
            <person name="Stajich J.E."/>
            <person name="White M.M."/>
            <person name="Moncalvo J.M."/>
        </authorList>
    </citation>
    <scope>NUCLEOTIDE SEQUENCE [LARGE SCALE GENOMIC DNA]</scope>
    <source>
        <strain evidence="9 10">SWE-8-4</strain>
    </source>
</reference>
<evidence type="ECO:0000256" key="6">
    <source>
        <dbReference type="SAM" id="MobiDB-lite"/>
    </source>
</evidence>
<feature type="transmembrane region" description="Helical" evidence="7">
    <location>
        <begin position="581"/>
        <end position="598"/>
    </location>
</feature>
<evidence type="ECO:0000256" key="5">
    <source>
        <dbReference type="ARBA" id="ARBA00023136"/>
    </source>
</evidence>
<feature type="transmembrane region" description="Helical" evidence="7">
    <location>
        <begin position="791"/>
        <end position="815"/>
    </location>
</feature>
<feature type="transmembrane region" description="Helical" evidence="7">
    <location>
        <begin position="827"/>
        <end position="845"/>
    </location>
</feature>
<evidence type="ECO:0000313" key="9">
    <source>
        <dbReference type="EMBL" id="PVU92979.1"/>
    </source>
</evidence>
<dbReference type="STRING" id="133385.A0A2T9YKZ2"/>
<proteinExistence type="inferred from homology"/>
<dbReference type="AlphaFoldDB" id="A0A2T9YKZ2"/>
<organism evidence="9 10">
    <name type="scientific">Smittium simulii</name>
    <dbReference type="NCBI Taxonomy" id="133385"/>
    <lineage>
        <taxon>Eukaryota</taxon>
        <taxon>Fungi</taxon>
        <taxon>Fungi incertae sedis</taxon>
        <taxon>Zoopagomycota</taxon>
        <taxon>Kickxellomycotina</taxon>
        <taxon>Harpellomycetes</taxon>
        <taxon>Harpellales</taxon>
        <taxon>Legeriomycetaceae</taxon>
        <taxon>Smittium</taxon>
    </lineage>
</organism>
<evidence type="ECO:0000256" key="4">
    <source>
        <dbReference type="ARBA" id="ARBA00022989"/>
    </source>
</evidence>
<feature type="compositionally biased region" description="Basic residues" evidence="6">
    <location>
        <begin position="165"/>
        <end position="178"/>
    </location>
</feature>
<evidence type="ECO:0000313" key="10">
    <source>
        <dbReference type="Proteomes" id="UP000245383"/>
    </source>
</evidence>
<evidence type="ECO:0000259" key="8">
    <source>
        <dbReference type="Pfam" id="PF01490"/>
    </source>
</evidence>
<feature type="compositionally biased region" description="Polar residues" evidence="6">
    <location>
        <begin position="23"/>
        <end position="40"/>
    </location>
</feature>
<feature type="domain" description="Amino acid transporter transmembrane" evidence="8">
    <location>
        <begin position="463"/>
        <end position="842"/>
    </location>
</feature>
<feature type="transmembrane region" description="Helical" evidence="7">
    <location>
        <begin position="644"/>
        <end position="667"/>
    </location>
</feature>
<feature type="transmembrane region" description="Helical" evidence="7">
    <location>
        <begin position="679"/>
        <end position="702"/>
    </location>
</feature>
<dbReference type="PANTHER" id="PTHR22950">
    <property type="entry name" value="AMINO ACID TRANSPORTER"/>
    <property type="match status" value="1"/>
</dbReference>
<dbReference type="Proteomes" id="UP000245383">
    <property type="component" value="Unassembled WGS sequence"/>
</dbReference>
<feature type="transmembrane region" description="Helical" evidence="7">
    <location>
        <begin position="492"/>
        <end position="516"/>
    </location>
</feature>
<dbReference type="InterPro" id="IPR013057">
    <property type="entry name" value="AA_transpt_TM"/>
</dbReference>
<feature type="compositionally biased region" description="Acidic residues" evidence="6">
    <location>
        <begin position="265"/>
        <end position="283"/>
    </location>
</feature>
<dbReference type="EMBL" id="MBFR01000143">
    <property type="protein sequence ID" value="PVU92979.1"/>
    <property type="molecule type" value="Genomic_DNA"/>
</dbReference>
<accession>A0A2T9YKZ2</accession>
<gene>
    <name evidence="9" type="ORF">BB561_003524</name>
</gene>
<feature type="compositionally biased region" description="Low complexity" evidence="6">
    <location>
        <begin position="195"/>
        <end position="204"/>
    </location>
</feature>
<dbReference type="GO" id="GO:0015179">
    <property type="term" value="F:L-amino acid transmembrane transporter activity"/>
    <property type="evidence" value="ECO:0007669"/>
    <property type="project" value="TreeGrafter"/>
</dbReference>
<name>A0A2T9YKZ2_9FUNG</name>
<feature type="compositionally biased region" description="Low complexity" evidence="6">
    <location>
        <begin position="1"/>
        <end position="15"/>
    </location>
</feature>
<dbReference type="GO" id="GO:0005774">
    <property type="term" value="C:vacuolar membrane"/>
    <property type="evidence" value="ECO:0007669"/>
    <property type="project" value="TreeGrafter"/>
</dbReference>
<comment type="similarity">
    <text evidence="2">Belongs to the amino acid/polyamine transporter 2 family.</text>
</comment>
<sequence>MPNSPNASSSSKNNADYIEASQAADSSHLASVSPNINSPATASAMNIPIRLPRNSTQNNQNSSLYHDATQALSDLPSSLSSSVGRTTKTIWDLEYSKPQLDSSDASFHHHSDNEPHLLRDSVKFSTPAKYKVTFKNSSDNLNSSDFAGSYDLDKKEAAKLLKRHLVTKNTNSKHKKHSISSQASITEDNSHLSSKKNISTSYSSHHSDVVKATTPKSALKRSLNSIEHTQKNTPNKNKQYSYTEPSGNHSNQSEAEEYDRLLDSQESDYDDNEDLTSNTDEEQPSSSKSKRQKKTKKVLINPLTLQSGDITHSLYKWQAANSNDANLKRNKSYIAPKSALTNSNQDWGVPFASSDITQPGGFRRYFMRERAIREGRSLPDSMTSNFVDFISLYGHFAGGEYPSDEDEVTSDYDMNDDAEQYLDFVNRERFRRASGQYGDSNSVFSVNNNGVITDIPTTKHEGTASSKKAFFLLIKSFVGTGILFLPKSFYNGGLLFSIILMMVTAFLALHCMLLLIECHSKLKMSYGNIGYYLVGKKTRDLVFFSIVLSQIGFCCAYSIFVATNTQFLFNSITKCSMDLPLSFWILVQFVFYIPISMVRKIKNFSILALVADVFIVIGLAYLFYYDGFILATEGIADIKLFNPVTFPLLIGTAVFSFEGIGLVIPVIDSMKTPSDFPKVLSLTVFISASLFIAAASLSYMAFGDKVETVILLNFTSGGSFTSFIQFLYSLAIVFSVPLQLFPAIRILESGLFTKSGKRNPMVKWQKNAFRLVLCLVIAAISIMVADQLDEFVSVIGTFACVPLSFIYPTLFHYLAIDSSKIVKIKNLFLFFFGILVMFYVTNLTLQQWGSSKPSLPQCPRN</sequence>
<comment type="caution">
    <text evidence="9">The sequence shown here is derived from an EMBL/GenBank/DDBJ whole genome shotgun (WGS) entry which is preliminary data.</text>
</comment>
<evidence type="ECO:0000256" key="2">
    <source>
        <dbReference type="ARBA" id="ARBA00008066"/>
    </source>
</evidence>
<evidence type="ECO:0000256" key="1">
    <source>
        <dbReference type="ARBA" id="ARBA00004141"/>
    </source>
</evidence>
<keyword evidence="3 7" id="KW-0812">Transmembrane</keyword>
<feature type="region of interest" description="Disordered" evidence="6">
    <location>
        <begin position="165"/>
        <end position="296"/>
    </location>
</feature>
<feature type="region of interest" description="Disordered" evidence="6">
    <location>
        <begin position="1"/>
        <end position="40"/>
    </location>
</feature>
<feature type="transmembrane region" description="Helical" evidence="7">
    <location>
        <begin position="768"/>
        <end position="785"/>
    </location>
</feature>
<evidence type="ECO:0000256" key="7">
    <source>
        <dbReference type="SAM" id="Phobius"/>
    </source>
</evidence>
<feature type="transmembrane region" description="Helical" evidence="7">
    <location>
        <begin position="605"/>
        <end position="624"/>
    </location>
</feature>
<dbReference type="PANTHER" id="PTHR22950:SF666">
    <property type="entry name" value="VACUOLAR AMINO ACID TRANSPORTER 4"/>
    <property type="match status" value="1"/>
</dbReference>
<comment type="subcellular location">
    <subcellularLocation>
        <location evidence="1">Membrane</location>
        <topology evidence="1">Multi-pass membrane protein</topology>
    </subcellularLocation>
</comment>
<keyword evidence="10" id="KW-1185">Reference proteome</keyword>
<dbReference type="Pfam" id="PF01490">
    <property type="entry name" value="Aa_trans"/>
    <property type="match status" value="1"/>
</dbReference>
<feature type="transmembrane region" description="Helical" evidence="7">
    <location>
        <begin position="541"/>
        <end position="561"/>
    </location>
</feature>
<feature type="transmembrane region" description="Helical" evidence="7">
    <location>
        <begin position="722"/>
        <end position="747"/>
    </location>
</feature>
<keyword evidence="4 7" id="KW-1133">Transmembrane helix</keyword>
<dbReference type="Gene3D" id="1.20.1740.10">
    <property type="entry name" value="Amino acid/polyamine transporter I"/>
    <property type="match status" value="1"/>
</dbReference>
<feature type="compositionally biased region" description="Polar residues" evidence="6">
    <location>
        <begin position="222"/>
        <end position="253"/>
    </location>
</feature>
<protein>
    <recommendedName>
        <fullName evidence="8">Amino acid transporter transmembrane domain-containing protein</fullName>
    </recommendedName>
</protein>
<evidence type="ECO:0000256" key="3">
    <source>
        <dbReference type="ARBA" id="ARBA00022692"/>
    </source>
</evidence>
<dbReference type="OrthoDB" id="1684102at2759"/>
<keyword evidence="5 7" id="KW-0472">Membrane</keyword>